<reference evidence="2" key="1">
    <citation type="journal article" date="2014" name="Front. Microbiol.">
        <title>High frequency of phylogenetically diverse reductive dehalogenase-homologous genes in deep subseafloor sedimentary metagenomes.</title>
        <authorList>
            <person name="Kawai M."/>
            <person name="Futagami T."/>
            <person name="Toyoda A."/>
            <person name="Takaki Y."/>
            <person name="Nishi S."/>
            <person name="Hori S."/>
            <person name="Arai W."/>
            <person name="Tsubouchi T."/>
            <person name="Morono Y."/>
            <person name="Uchiyama I."/>
            <person name="Ito T."/>
            <person name="Fujiyama A."/>
            <person name="Inagaki F."/>
            <person name="Takami H."/>
        </authorList>
    </citation>
    <scope>NUCLEOTIDE SEQUENCE</scope>
    <source>
        <strain evidence="2">Expedition CK06-06</strain>
    </source>
</reference>
<protein>
    <recommendedName>
        <fullName evidence="1">Nucleotide modification associated domain-containing protein</fullName>
    </recommendedName>
</protein>
<evidence type="ECO:0000259" key="1">
    <source>
        <dbReference type="Pfam" id="PF18754"/>
    </source>
</evidence>
<feature type="non-terminal residue" evidence="2">
    <location>
        <position position="1"/>
    </location>
</feature>
<gene>
    <name evidence="2" type="ORF">S03H2_66994</name>
</gene>
<sequence length="183" mass="21122">PIQLDDIFMNLIRKRLDELNHRDRLNTLEGPDKTAPFGYQKNGDRFGRGFNLVFEGDDVVKFITEIVERSSQIFIANVGVNTSYGIMSPIFEDSSFEFIPIKEEKSIIGPNILTYEDLKCFNSNDKLIKYLPERRHDIISKQRVHNDPEFDTFTYGDVIDSSKPKSSNLSLIKKGDYLFFIAN</sequence>
<dbReference type="Pfam" id="PF18754">
    <property type="entry name" value="Nmad3"/>
    <property type="match status" value="1"/>
</dbReference>
<dbReference type="AlphaFoldDB" id="X1IU51"/>
<evidence type="ECO:0000313" key="2">
    <source>
        <dbReference type="EMBL" id="GAH85242.1"/>
    </source>
</evidence>
<feature type="non-terminal residue" evidence="2">
    <location>
        <position position="183"/>
    </location>
</feature>
<feature type="domain" description="Nucleotide modification associated" evidence="1">
    <location>
        <begin position="74"/>
        <end position="180"/>
    </location>
</feature>
<organism evidence="2">
    <name type="scientific">marine sediment metagenome</name>
    <dbReference type="NCBI Taxonomy" id="412755"/>
    <lineage>
        <taxon>unclassified sequences</taxon>
        <taxon>metagenomes</taxon>
        <taxon>ecological metagenomes</taxon>
    </lineage>
</organism>
<proteinExistence type="predicted"/>
<comment type="caution">
    <text evidence="2">The sequence shown here is derived from an EMBL/GenBank/DDBJ whole genome shotgun (WGS) entry which is preliminary data.</text>
</comment>
<dbReference type="InterPro" id="IPR041135">
    <property type="entry name" value="Nmad3"/>
</dbReference>
<name>X1IU51_9ZZZZ</name>
<dbReference type="EMBL" id="BARU01043800">
    <property type="protein sequence ID" value="GAH85242.1"/>
    <property type="molecule type" value="Genomic_DNA"/>
</dbReference>
<accession>X1IU51</accession>